<protein>
    <submittedName>
        <fullName evidence="1">Uncharacterized protein</fullName>
    </submittedName>
</protein>
<dbReference type="EMBL" id="NVMD01000002">
    <property type="protein sequence ID" value="PED16433.1"/>
    <property type="molecule type" value="Genomic_DNA"/>
</dbReference>
<evidence type="ECO:0000313" key="1">
    <source>
        <dbReference type="EMBL" id="PED16433.1"/>
    </source>
</evidence>
<sequence length="90" mass="10446">MQNTKEFTKFELTAEAGTQSYKGILKFQDLKSAMEYAYNRAWNLYGEAASNGQFPTIFDYYEKGMTYEEAIDTFTKSMRENVKYTAVPCE</sequence>
<dbReference type="RefSeq" id="WP_097877087.1">
    <property type="nucleotide sequence ID" value="NZ_JAUORE010000003.1"/>
</dbReference>
<dbReference type="Proteomes" id="UP000220127">
    <property type="component" value="Unassembled WGS sequence"/>
</dbReference>
<comment type="caution">
    <text evidence="1">The sequence shown here is derived from an EMBL/GenBank/DDBJ whole genome shotgun (WGS) entry which is preliminary data.</text>
</comment>
<dbReference type="AlphaFoldDB" id="A0A9X6U5H1"/>
<accession>A0A9X6U5H1</accession>
<organism evidence="1 2">
    <name type="scientific">Bacillus thuringiensis</name>
    <dbReference type="NCBI Taxonomy" id="1428"/>
    <lineage>
        <taxon>Bacteria</taxon>
        <taxon>Bacillati</taxon>
        <taxon>Bacillota</taxon>
        <taxon>Bacilli</taxon>
        <taxon>Bacillales</taxon>
        <taxon>Bacillaceae</taxon>
        <taxon>Bacillus</taxon>
        <taxon>Bacillus cereus group</taxon>
    </lineage>
</organism>
<name>A0A9X6U5H1_BACTU</name>
<gene>
    <name evidence="1" type="ORF">CON01_00865</name>
</gene>
<proteinExistence type="predicted"/>
<evidence type="ECO:0000313" key="2">
    <source>
        <dbReference type="Proteomes" id="UP000220127"/>
    </source>
</evidence>
<reference evidence="1 2" key="1">
    <citation type="submission" date="2017-09" db="EMBL/GenBank/DDBJ databases">
        <title>Large-scale bioinformatics analysis of Bacillus genomes uncovers conserved roles of natural products in bacterial physiology.</title>
        <authorList>
            <consortium name="Agbiome Team Llc"/>
            <person name="Bleich R.M."/>
            <person name="Grubbs K.J."/>
            <person name="Santa Maria K.C."/>
            <person name="Allen S.E."/>
            <person name="Farag S."/>
            <person name="Shank E.A."/>
            <person name="Bowers A."/>
        </authorList>
    </citation>
    <scope>NUCLEOTIDE SEQUENCE [LARGE SCALE GENOMIC DNA]</scope>
    <source>
        <strain evidence="1 2">AFS094940</strain>
    </source>
</reference>